<gene>
    <name evidence="1" type="ORF">GWI33_004382</name>
</gene>
<sequence>MRHQLRAPNKTDLSLCCISNLDILFERFSDKFEIGSPTFDGEIELIDERFDQQSANVIPPARQKNLRLVKKTAIARGPENFASEFELELITDLTDPGAQNSD</sequence>
<protein>
    <submittedName>
        <fullName evidence="1">Uncharacterized protein</fullName>
    </submittedName>
</protein>
<keyword evidence="2" id="KW-1185">Reference proteome</keyword>
<dbReference type="EMBL" id="JAACXV010000022">
    <property type="protein sequence ID" value="KAF7286759.1"/>
    <property type="molecule type" value="Genomic_DNA"/>
</dbReference>
<comment type="caution">
    <text evidence="1">The sequence shown here is derived from an EMBL/GenBank/DDBJ whole genome shotgun (WGS) entry which is preliminary data.</text>
</comment>
<proteinExistence type="predicted"/>
<name>A0A834IUP1_RHYFE</name>
<evidence type="ECO:0000313" key="1">
    <source>
        <dbReference type="EMBL" id="KAF7286759.1"/>
    </source>
</evidence>
<reference evidence="1" key="1">
    <citation type="submission" date="2020-08" db="EMBL/GenBank/DDBJ databases">
        <title>Genome sequencing and assembly of the red palm weevil Rhynchophorus ferrugineus.</title>
        <authorList>
            <person name="Dias G.B."/>
            <person name="Bergman C.M."/>
            <person name="Manee M."/>
        </authorList>
    </citation>
    <scope>NUCLEOTIDE SEQUENCE</scope>
    <source>
        <strain evidence="1">AA-2017</strain>
        <tissue evidence="1">Whole larva</tissue>
    </source>
</reference>
<evidence type="ECO:0000313" key="2">
    <source>
        <dbReference type="Proteomes" id="UP000625711"/>
    </source>
</evidence>
<accession>A0A834IUP1</accession>
<dbReference type="AlphaFoldDB" id="A0A834IUP1"/>
<dbReference type="Proteomes" id="UP000625711">
    <property type="component" value="Unassembled WGS sequence"/>
</dbReference>
<organism evidence="1 2">
    <name type="scientific">Rhynchophorus ferrugineus</name>
    <name type="common">Red palm weevil</name>
    <name type="synonym">Curculio ferrugineus</name>
    <dbReference type="NCBI Taxonomy" id="354439"/>
    <lineage>
        <taxon>Eukaryota</taxon>
        <taxon>Metazoa</taxon>
        <taxon>Ecdysozoa</taxon>
        <taxon>Arthropoda</taxon>
        <taxon>Hexapoda</taxon>
        <taxon>Insecta</taxon>
        <taxon>Pterygota</taxon>
        <taxon>Neoptera</taxon>
        <taxon>Endopterygota</taxon>
        <taxon>Coleoptera</taxon>
        <taxon>Polyphaga</taxon>
        <taxon>Cucujiformia</taxon>
        <taxon>Curculionidae</taxon>
        <taxon>Dryophthorinae</taxon>
        <taxon>Rhynchophorus</taxon>
    </lineage>
</organism>